<gene>
    <name evidence="1" type="primary">67</name>
    <name evidence="1" type="ORF">SEA_FOOTLOOSE_67</name>
</gene>
<accession>A0A8F3EBE2</accession>
<name>A0A8F3EBE2_9CAUD</name>
<dbReference type="KEGG" id="vg:80019053"/>
<dbReference type="EMBL" id="MZ150789">
    <property type="protein sequence ID" value="QWY84646.1"/>
    <property type="molecule type" value="Genomic_DNA"/>
</dbReference>
<dbReference type="Proteomes" id="UP000693692">
    <property type="component" value="Segment"/>
</dbReference>
<dbReference type="GeneID" id="80019053"/>
<sequence>MTDCTATHLLNHDSLDCHLNDGHAGPHKGHAIDGDYWWQKEPTRTRHE</sequence>
<keyword evidence="2" id="KW-1185">Reference proteome</keyword>
<organism evidence="1 2">
    <name type="scientific">Microbacterium phage Footloose</name>
    <dbReference type="NCBI Taxonomy" id="2836048"/>
    <lineage>
        <taxon>Viruses</taxon>
        <taxon>Duplodnaviria</taxon>
        <taxon>Heunggongvirae</taxon>
        <taxon>Uroviricota</taxon>
        <taxon>Caudoviricetes</taxon>
        <taxon>Footloosevirus</taxon>
        <taxon>Footloosevirus footloose</taxon>
    </lineage>
</organism>
<evidence type="ECO:0000313" key="2">
    <source>
        <dbReference type="Proteomes" id="UP000693692"/>
    </source>
</evidence>
<reference evidence="1" key="1">
    <citation type="submission" date="2021-05" db="EMBL/GenBank/DDBJ databases">
        <authorList>
            <person name="Brink J."/>
            <person name="Busse A.L."/>
            <person name="Crowley H.J."/>
            <person name="Hall C.J."/>
            <person name="Hetherington P."/>
            <person name="Hovde T.M."/>
            <person name="Johnson J.A."/>
            <person name="Karch K.E."/>
            <person name="Krueger C.J."/>
            <person name="Lundberg T.J."/>
            <person name="Madla Sanchez I."/>
            <person name="Mathiesen C."/>
            <person name="Moore L.J."/>
            <person name="Nordberg R.J."/>
            <person name="Petersen I.M."/>
            <person name="Piton K.L."/>
            <person name="Rozycki S.T."/>
            <person name="Rutten E."/>
            <person name="Samuelson I.O."/>
            <person name="Sarkilahti S.K."/>
            <person name="Schubert K.A."/>
            <person name="Stamness T.F."/>
            <person name="Tinman A.J."/>
            <person name="Tutterrow P.B."/>
            <person name="Wanzek N.C."/>
            <person name="Wheeler C.D."/>
            <person name="Spring A.M."/>
            <person name="Klyczek K."/>
            <person name="Garlena R.A."/>
            <person name="Russell D.A."/>
            <person name="Pope W.H."/>
            <person name="Jacobs-Sera D."/>
            <person name="Hatfull G.F."/>
        </authorList>
    </citation>
    <scope>NUCLEOTIDE SEQUENCE</scope>
</reference>
<evidence type="ECO:0000313" key="1">
    <source>
        <dbReference type="EMBL" id="QWY84646.1"/>
    </source>
</evidence>
<dbReference type="RefSeq" id="YP_010754463.1">
    <property type="nucleotide sequence ID" value="NC_073460.1"/>
</dbReference>
<protein>
    <submittedName>
        <fullName evidence="1">Uncharacterized protein</fullName>
    </submittedName>
</protein>
<proteinExistence type="predicted"/>